<feature type="compositionally biased region" description="Basic and acidic residues" evidence="1">
    <location>
        <begin position="210"/>
        <end position="224"/>
    </location>
</feature>
<evidence type="ECO:0000256" key="1">
    <source>
        <dbReference type="SAM" id="MobiDB-lite"/>
    </source>
</evidence>
<sequence length="306" mass="32466">MGGGGVVRAAAKMSGIGVFNGGIRGVPVMPPAEHSVRNATLPVSAILSSSSASSKTPSTEVSSITAAWDDWEFTDSVEELKIEAGEPMPRVVFGGVPSFQEAKEATAELKDALDKVYLSSPKSTGFSDTFAADHVSVLSPLTNPESDTKSCVFFEATPAPVPKNVLQAFKLLSESPKAQTVVASIASDPNVWNAMMDNPMLKDYLALEQRNDNPEPQSPKRFEESSDGGQTGSKENGFAHITGMMQNIKRKVLEMVSNVSNLFQNIFGVSASDEISSDSNGNVKTAGATFMGLAVLVMMVIVLKRV</sequence>
<gene>
    <name evidence="4" type="primary">LOC108993338</name>
</gene>
<keyword evidence="2" id="KW-0812">Transmembrane</keyword>
<keyword evidence="2" id="KW-0472">Membrane</keyword>
<evidence type="ECO:0000313" key="3">
    <source>
        <dbReference type="Proteomes" id="UP000235220"/>
    </source>
</evidence>
<dbReference type="Gramene" id="Jr09_14750_p1">
    <property type="protein sequence ID" value="cds.Jr09_14750_p1"/>
    <property type="gene ID" value="Jr09_14750"/>
</dbReference>
<reference evidence="4" key="1">
    <citation type="submission" date="2025-08" db="UniProtKB">
        <authorList>
            <consortium name="RefSeq"/>
        </authorList>
    </citation>
    <scope>IDENTIFICATION</scope>
    <source>
        <tissue evidence="4">Leaves</tissue>
    </source>
</reference>
<evidence type="ECO:0000313" key="4">
    <source>
        <dbReference type="RefSeq" id="XP_018823765.1"/>
    </source>
</evidence>
<dbReference type="Proteomes" id="UP000235220">
    <property type="component" value="Chromosome 9"/>
</dbReference>
<feature type="region of interest" description="Disordered" evidence="1">
    <location>
        <begin position="210"/>
        <end position="237"/>
    </location>
</feature>
<dbReference type="PANTHER" id="PTHR33625">
    <property type="entry name" value="OS08G0179900 PROTEIN"/>
    <property type="match status" value="1"/>
</dbReference>
<name>A0A2I4EWJ0_JUGRE</name>
<protein>
    <submittedName>
        <fullName evidence="4">Uncharacterized protein LOC108993338</fullName>
    </submittedName>
</protein>
<dbReference type="GeneID" id="108993338"/>
<organism evidence="3 4">
    <name type="scientific">Juglans regia</name>
    <name type="common">English walnut</name>
    <dbReference type="NCBI Taxonomy" id="51240"/>
    <lineage>
        <taxon>Eukaryota</taxon>
        <taxon>Viridiplantae</taxon>
        <taxon>Streptophyta</taxon>
        <taxon>Embryophyta</taxon>
        <taxon>Tracheophyta</taxon>
        <taxon>Spermatophyta</taxon>
        <taxon>Magnoliopsida</taxon>
        <taxon>eudicotyledons</taxon>
        <taxon>Gunneridae</taxon>
        <taxon>Pentapetalae</taxon>
        <taxon>rosids</taxon>
        <taxon>fabids</taxon>
        <taxon>Fagales</taxon>
        <taxon>Juglandaceae</taxon>
        <taxon>Juglans</taxon>
    </lineage>
</organism>
<dbReference type="AlphaFoldDB" id="A0A2I4EWJ0"/>
<dbReference type="PANTHER" id="PTHR33625:SF4">
    <property type="entry name" value="OS08G0179900 PROTEIN"/>
    <property type="match status" value="1"/>
</dbReference>
<keyword evidence="3" id="KW-1185">Reference proteome</keyword>
<accession>A0A2I4EWJ0</accession>
<feature type="transmembrane region" description="Helical" evidence="2">
    <location>
        <begin position="285"/>
        <end position="303"/>
    </location>
</feature>
<dbReference type="KEGG" id="jre:108993338"/>
<dbReference type="FunCoup" id="A0A2I4EWJ0">
    <property type="interactions" value="2506"/>
</dbReference>
<keyword evidence="2" id="KW-1133">Transmembrane helix</keyword>
<dbReference type="RefSeq" id="XP_018823765.1">
    <property type="nucleotide sequence ID" value="XM_018968220.2"/>
</dbReference>
<dbReference type="STRING" id="51240.A0A2I4EWJ0"/>
<proteinExistence type="predicted"/>
<dbReference type="OrthoDB" id="659599at2759"/>
<evidence type="ECO:0000256" key="2">
    <source>
        <dbReference type="SAM" id="Phobius"/>
    </source>
</evidence>